<dbReference type="InterPro" id="IPR014001">
    <property type="entry name" value="Helicase_ATP-bd"/>
</dbReference>
<dbReference type="Pfam" id="PF07669">
    <property type="entry name" value="Eco57I"/>
    <property type="match status" value="1"/>
</dbReference>
<keyword evidence="5" id="KW-1185">Reference proteome</keyword>
<dbReference type="Gene3D" id="3.40.1350.10">
    <property type="match status" value="1"/>
</dbReference>
<dbReference type="PANTHER" id="PTHR47396:SF1">
    <property type="entry name" value="ATP-DEPENDENT HELICASE IRC3-RELATED"/>
    <property type="match status" value="1"/>
</dbReference>
<dbReference type="Pfam" id="PF18135">
    <property type="entry name" value="Type_ISP_C"/>
    <property type="match status" value="1"/>
</dbReference>
<keyword evidence="4" id="KW-0067">ATP-binding</keyword>
<keyword evidence="4" id="KW-0347">Helicase</keyword>
<evidence type="ECO:0000259" key="3">
    <source>
        <dbReference type="PROSITE" id="PS51194"/>
    </source>
</evidence>
<dbReference type="Pfam" id="PF04851">
    <property type="entry name" value="ResIII"/>
    <property type="match status" value="1"/>
</dbReference>
<keyword evidence="4" id="KW-0378">Hydrolase</keyword>
<dbReference type="PRINTS" id="PR00507">
    <property type="entry name" value="N12N6MTFRASE"/>
</dbReference>
<dbReference type="Pfam" id="PF22240">
    <property type="entry name" value="ISP_coupler"/>
    <property type="match status" value="1"/>
</dbReference>
<evidence type="ECO:0000256" key="1">
    <source>
        <dbReference type="SAM" id="MobiDB-lite"/>
    </source>
</evidence>
<dbReference type="PANTHER" id="PTHR47396">
    <property type="entry name" value="TYPE I RESTRICTION ENZYME ECOKI R PROTEIN"/>
    <property type="match status" value="1"/>
</dbReference>
<dbReference type="InterPro" id="IPR011856">
    <property type="entry name" value="tRNA_endonuc-like_dom_sf"/>
</dbReference>
<accession>A0ABS2GRE3</accession>
<evidence type="ECO:0000313" key="5">
    <source>
        <dbReference type="Proteomes" id="UP000777002"/>
    </source>
</evidence>
<dbReference type="PROSITE" id="PS51192">
    <property type="entry name" value="HELICASE_ATP_BIND_1"/>
    <property type="match status" value="1"/>
</dbReference>
<dbReference type="Pfam" id="PF13156">
    <property type="entry name" value="Mrr_cat_2"/>
    <property type="match status" value="1"/>
</dbReference>
<dbReference type="InterPro" id="IPR029063">
    <property type="entry name" value="SAM-dependent_MTases_sf"/>
</dbReference>
<evidence type="ECO:0000313" key="4">
    <source>
        <dbReference type="EMBL" id="MBM6927914.1"/>
    </source>
</evidence>
<keyword evidence="4" id="KW-0547">Nucleotide-binding</keyword>
<dbReference type="InterPro" id="IPR039442">
    <property type="entry name" value="Mrr-like_dom"/>
</dbReference>
<dbReference type="InterPro" id="IPR011639">
    <property type="entry name" value="MethylTrfase_TaqI-like_dom"/>
</dbReference>
<organism evidence="4 5">
    <name type="scientific">Parasutterella secunda</name>
    <dbReference type="NCBI Taxonomy" id="626947"/>
    <lineage>
        <taxon>Bacteria</taxon>
        <taxon>Pseudomonadati</taxon>
        <taxon>Pseudomonadota</taxon>
        <taxon>Betaproteobacteria</taxon>
        <taxon>Burkholderiales</taxon>
        <taxon>Sutterellaceae</taxon>
        <taxon>Parasutterella</taxon>
    </lineage>
</organism>
<dbReference type="SUPFAM" id="SSF52540">
    <property type="entry name" value="P-loop containing nucleoside triphosphate hydrolases"/>
    <property type="match status" value="1"/>
</dbReference>
<dbReference type="InterPro" id="IPR001650">
    <property type="entry name" value="Helicase_C-like"/>
</dbReference>
<feature type="domain" description="Helicase C-terminal" evidence="3">
    <location>
        <begin position="505"/>
        <end position="682"/>
    </location>
</feature>
<dbReference type="Gene3D" id="3.40.50.150">
    <property type="entry name" value="Vaccinia Virus protein VP39"/>
    <property type="match status" value="1"/>
</dbReference>
<dbReference type="SMART" id="SM00490">
    <property type="entry name" value="HELICc"/>
    <property type="match status" value="1"/>
</dbReference>
<evidence type="ECO:0000259" key="2">
    <source>
        <dbReference type="PROSITE" id="PS51192"/>
    </source>
</evidence>
<dbReference type="EMBL" id="JACJKX010000001">
    <property type="protein sequence ID" value="MBM6927914.1"/>
    <property type="molecule type" value="Genomic_DNA"/>
</dbReference>
<dbReference type="InterPro" id="IPR011335">
    <property type="entry name" value="Restrct_endonuc-II-like"/>
</dbReference>
<comment type="caution">
    <text evidence="4">The sequence shown here is derived from an EMBL/GenBank/DDBJ whole genome shotgun (WGS) entry which is preliminary data.</text>
</comment>
<reference evidence="4 5" key="1">
    <citation type="journal article" date="2021" name="Sci. Rep.">
        <title>The distribution of antibiotic resistance genes in chicken gut microbiota commensals.</title>
        <authorList>
            <person name="Juricova H."/>
            <person name="Matiasovicova J."/>
            <person name="Kubasova T."/>
            <person name="Cejkova D."/>
            <person name="Rychlik I."/>
        </authorList>
    </citation>
    <scope>NUCLEOTIDE SEQUENCE [LARGE SCALE GENOMIC DNA]</scope>
    <source>
        <strain evidence="4 5">An562</strain>
    </source>
</reference>
<dbReference type="Gene3D" id="3.40.50.300">
    <property type="entry name" value="P-loop containing nucleotide triphosphate hydrolases"/>
    <property type="match status" value="2"/>
</dbReference>
<dbReference type="Proteomes" id="UP000777002">
    <property type="component" value="Unassembled WGS sequence"/>
</dbReference>
<dbReference type="PROSITE" id="PS51194">
    <property type="entry name" value="HELICASE_CTER"/>
    <property type="match status" value="1"/>
</dbReference>
<dbReference type="SMART" id="SM00487">
    <property type="entry name" value="DEXDc"/>
    <property type="match status" value="1"/>
</dbReference>
<dbReference type="SUPFAM" id="SSF53335">
    <property type="entry name" value="S-adenosyl-L-methionine-dependent methyltransferases"/>
    <property type="match status" value="1"/>
</dbReference>
<dbReference type="RefSeq" id="WP_205049499.1">
    <property type="nucleotide sequence ID" value="NZ_JACJKX010000001.1"/>
</dbReference>
<dbReference type="InterPro" id="IPR050742">
    <property type="entry name" value="Helicase_Restrict-Modif_Enz"/>
</dbReference>
<dbReference type="Pfam" id="PF00271">
    <property type="entry name" value="Helicase_C"/>
    <property type="match status" value="1"/>
</dbReference>
<gene>
    <name evidence="4" type="ORF">H5985_01275</name>
</gene>
<dbReference type="InterPro" id="IPR006935">
    <property type="entry name" value="Helicase/UvrB_N"/>
</dbReference>
<dbReference type="InterPro" id="IPR053980">
    <property type="entry name" value="ISP_coupler"/>
</dbReference>
<dbReference type="InterPro" id="IPR002052">
    <property type="entry name" value="DNA_methylase_N6_adenine_CS"/>
</dbReference>
<dbReference type="InterPro" id="IPR041635">
    <property type="entry name" value="Type_ISP_LLaBIII_C"/>
</dbReference>
<feature type="domain" description="Helicase ATP-binding" evidence="2">
    <location>
        <begin position="191"/>
        <end position="393"/>
    </location>
</feature>
<dbReference type="InterPro" id="IPR027417">
    <property type="entry name" value="P-loop_NTPase"/>
</dbReference>
<dbReference type="PROSITE" id="PS00092">
    <property type="entry name" value="N6_MTASE"/>
    <property type="match status" value="1"/>
</dbReference>
<dbReference type="SUPFAM" id="SSF52980">
    <property type="entry name" value="Restriction endonuclease-like"/>
    <property type="match status" value="1"/>
</dbReference>
<feature type="region of interest" description="Disordered" evidence="1">
    <location>
        <begin position="700"/>
        <end position="721"/>
    </location>
</feature>
<dbReference type="GO" id="GO:0004386">
    <property type="term" value="F:helicase activity"/>
    <property type="evidence" value="ECO:0007669"/>
    <property type="project" value="UniProtKB-KW"/>
</dbReference>
<dbReference type="CDD" id="cd18785">
    <property type="entry name" value="SF2_C"/>
    <property type="match status" value="1"/>
</dbReference>
<proteinExistence type="predicted"/>
<sequence length="1664" mass="189558">MTTSMTNEVAFEALLEDIKRASNDVQRDAGTRFETLIKDWLTQEETYRDLFAKVETFKEWAVSHPDLSNNGKDIGIDLVATLAENPQCFAAIQCKFYEKDAIVPKSGVDSFIAASNRGHFVQRYIIATNERWSENALAEMQRVTPPITLITRSLLASSQIDWATYLKTGQVVQQKKRTPRKYQDEAIQNVLTGFQDHNRGKLIMACGTGKTFTSMKIAERMEGNNGFVMFLVPSLALLSQTLTDWKRQCSVPIHAFAVCSDTTTGKPDLANIDELTSASDLCYPATTKADKLAEEIKRARTEPGMTVIFSTYQSIEVVSEAQHKFGMDEIGLIICDEAHRTAGGHYQDESDAPFQRIHSDEFIKGRKRLYMTATPRIYGEVVKEQKEKGEVILYSMDDEEIYGPTFHTITFSQAVGLGSLVDYKVIVLSVEEDILQSRAMSDYELVQNGGLSVKNAAKVVGCWRALSKIDLQGEVSMSDDRQPMRRAVGFAQIIEPNMKYLDRTSSKRFTDNFEITIEEFKDQQYKKLSENNKSLSREAYDLQYPIKCQTRHIDGSMNSTEKDALLNWLREDPEDNVCKILFNVRCLSEGVDVPALDAVLFLSPRKSQVEVVQTVGRVMRVSPQTGKKRGYVIIPIVTPAGLDPSVALNNNADFDVVWQVLNALKSIDTEFGAIVDGQRNVIDSSKIEVVCITNKKINRKTKTKDPKKISPKSRKKAQTLPEQGVLDFNHDEILEQEIRARIVKRVGNRREWGDWAEDVGKICQMQIKHINDVLSDPTKTKSRAAFESFKKELKATLNGNLTDDEVIEMLGQHVVTQPILDALFTVKNGDEIIYEFSKQNPIATAMTAMMNSLDKESMKSATKSLEDFYRSVRNRTRTIKTAADRQLLIKELFEKFFKAAFPKQQEKLGIVYTPIEIVDFINRSVADLLKKEFNCNVGDKGIHVLDPFSGTGTFIARLMQSGLIPKEQLPYKFDHELHANEIVPLAYYVASMNIEGVFHELCPNEVYRPNRVMIWTDTFANNRQSNIFSTTLGENNARLAELNRQDIRVIVGNPPYSVGQESQNDDNQNEHYDELDARLTETYVARTDSTLKGKLYDSYIRAYRWASDRIVRKGIIGFVTNAGWLETSSADGMRKCMTEEFNSIYVYHLKGNQRTSGERSRKEGGKVFGEGSRAPVAIVFLVKNPDSSEHGKIYFHTVDDYLTREEKLDVLKKDRSISYTPMNVIVPDDHGDWFNQRDDSYSRFMRLDGKKTNEKAIFKNFSLGVFTSRDPWAYASNPEQLFEQMQKSINFYNKQVEQAAVMNDNFKPNLNPIEMKWDRPQKRNVTKGKKAEPASRNKIYKSLYRPFYPQFLYFDRFWNNCVYQMPSIFPMSSTKNLGICSSGVDKKDNLIICINQNSKDAGQIALMTNHIADLHFNGDTQCFPRWLPGEQTEKKDALDFGEPDEMPSGFTKEALPHFQEAYPGKALTEDDLFYYIYGILHSEDYRTRYANNLMKELPRIPRVATYEQFIAFAEAGRKLAELHVNFENVQPYAGVKIEYTKEGAPSYRVTQMKWAKIKGKTGNAAKDKSTLIYNDWITVKNVPLEAQEYVVNKKSALDWVVERACVSIDKASGIVNDFNDYAAEQGNERYPMELFLKVITVSLETMKIVRSLPPLEIHKLDMME</sequence>
<protein>
    <submittedName>
        <fullName evidence="4">DEAD/DEAH box helicase</fullName>
    </submittedName>
</protein>
<name>A0ABS2GRE3_9BURK</name>